<dbReference type="CDD" id="cd01041">
    <property type="entry name" value="Rubrerythrin"/>
    <property type="match status" value="1"/>
</dbReference>
<evidence type="ECO:0000259" key="1">
    <source>
        <dbReference type="PROSITE" id="PS50905"/>
    </source>
</evidence>
<dbReference type="Gene3D" id="1.20.1260.10">
    <property type="match status" value="1"/>
</dbReference>
<protein>
    <submittedName>
        <fullName evidence="2">Rubrerythrin</fullName>
    </submittedName>
</protein>
<dbReference type="GO" id="GO:0016491">
    <property type="term" value="F:oxidoreductase activity"/>
    <property type="evidence" value="ECO:0007669"/>
    <property type="project" value="InterPro"/>
</dbReference>
<dbReference type="InterPro" id="IPR009040">
    <property type="entry name" value="Ferritin-like_diiron"/>
</dbReference>
<dbReference type="InterPro" id="IPR003251">
    <property type="entry name" value="Rr_diiron-bd_dom"/>
</dbReference>
<sequence>MFFNLIHHPIRTEGGGHSMKATSLLKVSVLVGITCSAVMIGSAFVRAEEGGVKTTLENLQAAYNGESNAHARYLAFAQKADEEGYGKVASLFRAAAQAEEIHLNNHAEVIKSLNAPPSADIKEPEVKSTRENLEAALAGENYERIAMYPEFLEQAKKEDNGKAVRTFKWAMEAETKHAEYYQAALNDLENWRDGKMTFLVCTECGYTTDDMSTQKCPVCSYPRNKMDEVE</sequence>
<dbReference type="InterPro" id="IPR009078">
    <property type="entry name" value="Ferritin-like_SF"/>
</dbReference>
<evidence type="ECO:0000313" key="3">
    <source>
        <dbReference type="Proteomes" id="UP000266426"/>
    </source>
</evidence>
<dbReference type="Proteomes" id="UP000266426">
    <property type="component" value="Unassembled WGS sequence"/>
</dbReference>
<feature type="domain" description="Ferritin-like diiron" evidence="1">
    <location>
        <begin position="49"/>
        <end position="192"/>
    </location>
</feature>
<dbReference type="InterPro" id="IPR052753">
    <property type="entry name" value="Rbr2/Nigerythrin"/>
</dbReference>
<name>A0A3A4R558_9BACT</name>
<dbReference type="SUPFAM" id="SSF57802">
    <property type="entry name" value="Rubredoxin-like"/>
    <property type="match status" value="1"/>
</dbReference>
<dbReference type="AlphaFoldDB" id="A0A3A4R558"/>
<evidence type="ECO:0000313" key="2">
    <source>
        <dbReference type="EMBL" id="RJP60092.1"/>
    </source>
</evidence>
<reference evidence="2 3" key="1">
    <citation type="journal article" date="2017" name="ISME J.">
        <title>Energy and carbon metabolisms in a deep terrestrial subsurface fluid microbial community.</title>
        <authorList>
            <person name="Momper L."/>
            <person name="Jungbluth S.P."/>
            <person name="Lee M.D."/>
            <person name="Amend J.P."/>
        </authorList>
    </citation>
    <scope>NUCLEOTIDE SEQUENCE [LARGE SCALE GENOMIC DNA]</scope>
    <source>
        <strain evidence="2">SURF_26</strain>
    </source>
</reference>
<comment type="caution">
    <text evidence="2">The sequence shown here is derived from an EMBL/GenBank/DDBJ whole genome shotgun (WGS) entry which is preliminary data.</text>
</comment>
<dbReference type="Gene3D" id="2.20.28.10">
    <property type="match status" value="1"/>
</dbReference>
<gene>
    <name evidence="2" type="ORF">C4541_04810</name>
</gene>
<organism evidence="2 3">
    <name type="scientific">Candidatus Auribacter fodinae</name>
    <dbReference type="NCBI Taxonomy" id="2093366"/>
    <lineage>
        <taxon>Bacteria</taxon>
        <taxon>Pseudomonadati</taxon>
        <taxon>Candidatus Auribacterota</taxon>
        <taxon>Candidatus Auribacteria</taxon>
        <taxon>Candidatus Auribacterales</taxon>
        <taxon>Candidatus Auribacteraceae</taxon>
        <taxon>Candidatus Auribacter</taxon>
    </lineage>
</organism>
<dbReference type="PROSITE" id="PS50905">
    <property type="entry name" value="FERRITIN_LIKE"/>
    <property type="match status" value="1"/>
</dbReference>
<dbReference type="Pfam" id="PF02915">
    <property type="entry name" value="Rubrerythrin"/>
    <property type="match status" value="1"/>
</dbReference>
<dbReference type="EMBL" id="QZJZ01000035">
    <property type="protein sequence ID" value="RJP60092.1"/>
    <property type="molecule type" value="Genomic_DNA"/>
</dbReference>
<dbReference type="PANTHER" id="PTHR33746">
    <property type="entry name" value="RUBRERYTHRIN"/>
    <property type="match status" value="1"/>
</dbReference>
<dbReference type="PANTHER" id="PTHR33746:SF4">
    <property type="entry name" value="RUBRERYTHRIN"/>
    <property type="match status" value="1"/>
</dbReference>
<proteinExistence type="predicted"/>
<dbReference type="InterPro" id="IPR012347">
    <property type="entry name" value="Ferritin-like"/>
</dbReference>
<accession>A0A3A4R558</accession>
<dbReference type="GO" id="GO:0046872">
    <property type="term" value="F:metal ion binding"/>
    <property type="evidence" value="ECO:0007669"/>
    <property type="project" value="InterPro"/>
</dbReference>
<dbReference type="SUPFAM" id="SSF47240">
    <property type="entry name" value="Ferritin-like"/>
    <property type="match status" value="1"/>
</dbReference>